<accession>C5BVE8</accession>
<reference evidence="1 2" key="1">
    <citation type="journal article" date="2009" name="Stand. Genomic Sci.">
        <title>Complete genome sequence of Beutenbergia cavernae type strain (HKI 0122).</title>
        <authorList>
            <person name="Land M."/>
            <person name="Pukall R."/>
            <person name="Abt B."/>
            <person name="Goker M."/>
            <person name="Rohde M."/>
            <person name="Glavina Del Rio T."/>
            <person name="Tice H."/>
            <person name="Copeland A."/>
            <person name="Cheng J.F."/>
            <person name="Lucas S."/>
            <person name="Chen F."/>
            <person name="Nolan M."/>
            <person name="Bruce D."/>
            <person name="Goodwin L."/>
            <person name="Pitluck S."/>
            <person name="Ivanova N."/>
            <person name="Mavromatis K."/>
            <person name="Ovchinnikova G."/>
            <person name="Pati A."/>
            <person name="Chen A."/>
            <person name="Palaniappan K."/>
            <person name="Hauser L."/>
            <person name="Chang Y.J."/>
            <person name="Jefferies C.C."/>
            <person name="Saunders E."/>
            <person name="Brettin T."/>
            <person name="Detter J.C."/>
            <person name="Han C."/>
            <person name="Chain P."/>
            <person name="Bristow J."/>
            <person name="Eisen J.A."/>
            <person name="Markowitz V."/>
            <person name="Hugenholtz P."/>
            <person name="Kyrpides N.C."/>
            <person name="Klenk H.P."/>
            <person name="Lapidus A."/>
        </authorList>
    </citation>
    <scope>NUCLEOTIDE SEQUENCE [LARGE SCALE GENOMIC DNA]</scope>
    <source>
        <strain evidence="2">ATCC BAA-8 / DSM 12333 / NBRC 16432</strain>
    </source>
</reference>
<dbReference type="InterPro" id="IPR050155">
    <property type="entry name" value="HAD-like_hydrolase_sf"/>
</dbReference>
<gene>
    <name evidence="1" type="ordered locus">Bcav_2284</name>
</gene>
<dbReference type="PANTHER" id="PTHR43434">
    <property type="entry name" value="PHOSPHOGLYCOLATE PHOSPHATASE"/>
    <property type="match status" value="1"/>
</dbReference>
<protein>
    <submittedName>
        <fullName evidence="1">Haloacid dehalogenase domain protein hydrolase</fullName>
    </submittedName>
</protein>
<dbReference type="InterPro" id="IPR041492">
    <property type="entry name" value="HAD_2"/>
</dbReference>
<dbReference type="RefSeq" id="WP_015882775.1">
    <property type="nucleotide sequence ID" value="NC_012669.1"/>
</dbReference>
<sequence length="223" mass="23345">MTTPACVLFDLDGTLTDSAPGVTGSMAHTLGRLGYPVPPVHELWTLVGPPLESNFRRLTGQDGAELQHAIDTYREHYGTTGLLGSEPFAGIGDLLDDLRADGRALAVASSKSVEFVERILANTGLLPFFDVVAGARENGRLSDKAVVVTEALDRLATLGHDVTGAVLVGDREHDVIGARARGIGCIFVTWGYGDAAEATGADAVATSPEQLAGLLGVRPRSRA</sequence>
<keyword evidence="2" id="KW-1185">Reference proteome</keyword>
<keyword evidence="1" id="KW-0378">Hydrolase</keyword>
<organism evidence="1 2">
    <name type="scientific">Beutenbergia cavernae (strain ATCC BAA-8 / DSM 12333 / CCUG 43141 / JCM 11478 / NBRC 16432 / NCIMB 13614 / HKI 0122)</name>
    <dbReference type="NCBI Taxonomy" id="471853"/>
    <lineage>
        <taxon>Bacteria</taxon>
        <taxon>Bacillati</taxon>
        <taxon>Actinomycetota</taxon>
        <taxon>Actinomycetes</taxon>
        <taxon>Micrococcales</taxon>
        <taxon>Beutenbergiaceae</taxon>
        <taxon>Beutenbergia</taxon>
    </lineage>
</organism>
<dbReference type="HOGENOM" id="CLU_045011_19_4_11"/>
<dbReference type="SFLD" id="SFLDG01129">
    <property type="entry name" value="C1.5:_HAD__Beta-PGM__Phosphata"/>
    <property type="match status" value="1"/>
</dbReference>
<dbReference type="eggNOG" id="COG0546">
    <property type="taxonomic scope" value="Bacteria"/>
</dbReference>
<proteinExistence type="predicted"/>
<dbReference type="KEGG" id="bcv:Bcav_2284"/>
<dbReference type="GO" id="GO:0005829">
    <property type="term" value="C:cytosol"/>
    <property type="evidence" value="ECO:0007669"/>
    <property type="project" value="TreeGrafter"/>
</dbReference>
<dbReference type="PANTHER" id="PTHR43434:SF20">
    <property type="entry name" value="5'-NUCLEOTIDASE"/>
    <property type="match status" value="1"/>
</dbReference>
<dbReference type="GO" id="GO:0016787">
    <property type="term" value="F:hydrolase activity"/>
    <property type="evidence" value="ECO:0007669"/>
    <property type="project" value="UniProtKB-KW"/>
</dbReference>
<dbReference type="Proteomes" id="UP000007962">
    <property type="component" value="Chromosome"/>
</dbReference>
<dbReference type="InterPro" id="IPR036412">
    <property type="entry name" value="HAD-like_sf"/>
</dbReference>
<dbReference type="EMBL" id="CP001618">
    <property type="protein sequence ID" value="ACQ80535.1"/>
    <property type="molecule type" value="Genomic_DNA"/>
</dbReference>
<dbReference type="STRING" id="471853.Bcav_2284"/>
<evidence type="ECO:0000313" key="1">
    <source>
        <dbReference type="EMBL" id="ACQ80535.1"/>
    </source>
</evidence>
<dbReference type="InterPro" id="IPR023214">
    <property type="entry name" value="HAD_sf"/>
</dbReference>
<dbReference type="Gene3D" id="3.40.50.1000">
    <property type="entry name" value="HAD superfamily/HAD-like"/>
    <property type="match status" value="1"/>
</dbReference>
<name>C5BVE8_BEUC1</name>
<dbReference type="Gene3D" id="1.10.150.240">
    <property type="entry name" value="Putative phosphatase, domain 2"/>
    <property type="match status" value="1"/>
</dbReference>
<dbReference type="InterPro" id="IPR023198">
    <property type="entry name" value="PGP-like_dom2"/>
</dbReference>
<evidence type="ECO:0000313" key="2">
    <source>
        <dbReference type="Proteomes" id="UP000007962"/>
    </source>
</evidence>
<dbReference type="GO" id="GO:0004713">
    <property type="term" value="F:protein tyrosine kinase activity"/>
    <property type="evidence" value="ECO:0007669"/>
    <property type="project" value="TreeGrafter"/>
</dbReference>
<dbReference type="AlphaFoldDB" id="C5BVE8"/>
<dbReference type="SFLD" id="SFLDS00003">
    <property type="entry name" value="Haloacid_Dehalogenase"/>
    <property type="match status" value="1"/>
</dbReference>
<dbReference type="SUPFAM" id="SSF56784">
    <property type="entry name" value="HAD-like"/>
    <property type="match status" value="1"/>
</dbReference>
<dbReference type="Pfam" id="PF13419">
    <property type="entry name" value="HAD_2"/>
    <property type="match status" value="1"/>
</dbReference>